<sequence>MRRASEKSGTQEDRPKTRLPLWLKLVFTAWILLWAPTFWVLVGPQNYFWLCNLANFLLLAGLWRESRQLVSMQWLAVALVGSLWALDVGTAWLTGWHPIGGTEYMFDDRNPLVTRLMSMYHLLLPPVAGYAVWRLGYDRRALVWQTGLTWLVVPASYLFTEAERNINWVEGPFGQPQTMVDAPIYLMALMLLWPVLIYLPVHGLTLALSRRRGG</sequence>
<feature type="transmembrane region" description="Helical" evidence="1">
    <location>
        <begin position="47"/>
        <end position="63"/>
    </location>
</feature>
<keyword evidence="1" id="KW-1133">Transmembrane helix</keyword>
<protein>
    <recommendedName>
        <fullName evidence="4">Membrane-associated protein</fullName>
    </recommendedName>
</protein>
<reference evidence="2 3" key="1">
    <citation type="submission" date="2020-08" db="EMBL/GenBank/DDBJ databases">
        <title>Genomic Encyclopedia of Type Strains, Phase III (KMG-III): the genomes of soil and plant-associated and newly described type strains.</title>
        <authorList>
            <person name="Whitman W."/>
        </authorList>
    </citation>
    <scope>NUCLEOTIDE SEQUENCE [LARGE SCALE GENOMIC DNA]</scope>
    <source>
        <strain evidence="2 3">CECT 7341</strain>
    </source>
</reference>
<dbReference type="AlphaFoldDB" id="A0A7W5DH21"/>
<evidence type="ECO:0008006" key="4">
    <source>
        <dbReference type="Google" id="ProtNLM"/>
    </source>
</evidence>
<feature type="transmembrane region" description="Helical" evidence="1">
    <location>
        <begin position="75"/>
        <end position="96"/>
    </location>
</feature>
<evidence type="ECO:0000313" key="3">
    <source>
        <dbReference type="Proteomes" id="UP000563050"/>
    </source>
</evidence>
<accession>A0A7W5DH21</accession>
<evidence type="ECO:0000256" key="1">
    <source>
        <dbReference type="SAM" id="Phobius"/>
    </source>
</evidence>
<feature type="transmembrane region" description="Helical" evidence="1">
    <location>
        <begin position="21"/>
        <end position="41"/>
    </location>
</feature>
<comment type="caution">
    <text evidence="2">The sequence shown here is derived from an EMBL/GenBank/DDBJ whole genome shotgun (WGS) entry which is preliminary data.</text>
</comment>
<organism evidence="2 3">
    <name type="scientific">Halomonas fontilapidosi</name>
    <dbReference type="NCBI Taxonomy" id="616675"/>
    <lineage>
        <taxon>Bacteria</taxon>
        <taxon>Pseudomonadati</taxon>
        <taxon>Pseudomonadota</taxon>
        <taxon>Gammaproteobacteria</taxon>
        <taxon>Oceanospirillales</taxon>
        <taxon>Halomonadaceae</taxon>
        <taxon>Halomonas</taxon>
    </lineage>
</organism>
<evidence type="ECO:0000313" key="2">
    <source>
        <dbReference type="EMBL" id="MBB3182816.1"/>
    </source>
</evidence>
<proteinExistence type="predicted"/>
<dbReference type="Proteomes" id="UP000563050">
    <property type="component" value="Unassembled WGS sequence"/>
</dbReference>
<feature type="transmembrane region" description="Helical" evidence="1">
    <location>
        <begin position="116"/>
        <end position="135"/>
    </location>
</feature>
<dbReference type="RefSeq" id="WP_183313119.1">
    <property type="nucleotide sequence ID" value="NZ_JACHXQ010000001.1"/>
</dbReference>
<gene>
    <name evidence="2" type="ORF">FHR95_000340</name>
</gene>
<keyword evidence="3" id="KW-1185">Reference proteome</keyword>
<keyword evidence="1" id="KW-0472">Membrane</keyword>
<feature type="transmembrane region" description="Helical" evidence="1">
    <location>
        <begin position="184"/>
        <end position="208"/>
    </location>
</feature>
<name>A0A7W5DH21_9GAMM</name>
<feature type="transmembrane region" description="Helical" evidence="1">
    <location>
        <begin position="142"/>
        <end position="159"/>
    </location>
</feature>
<keyword evidence="1" id="KW-0812">Transmembrane</keyword>
<dbReference type="EMBL" id="JACHXQ010000001">
    <property type="protein sequence ID" value="MBB3182816.1"/>
    <property type="molecule type" value="Genomic_DNA"/>
</dbReference>